<feature type="chain" id="PRO_5035173131" description="PEP-CTERM protein-sorting domain-containing protein" evidence="1">
    <location>
        <begin position="23"/>
        <end position="298"/>
    </location>
</feature>
<accession>A0A8J7SHQ1</accession>
<evidence type="ECO:0000256" key="1">
    <source>
        <dbReference type="SAM" id="SignalP"/>
    </source>
</evidence>
<proteinExistence type="predicted"/>
<evidence type="ECO:0000313" key="3">
    <source>
        <dbReference type="Proteomes" id="UP000624703"/>
    </source>
</evidence>
<dbReference type="EMBL" id="JAENIM010000012">
    <property type="protein sequence ID" value="MBK1790004.1"/>
    <property type="molecule type" value="Genomic_DNA"/>
</dbReference>
<name>A0A8J7SHQ1_9BACT</name>
<protein>
    <recommendedName>
        <fullName evidence="4">PEP-CTERM protein-sorting domain-containing protein</fullName>
    </recommendedName>
</protein>
<dbReference type="RefSeq" id="WP_200310047.1">
    <property type="nucleotide sequence ID" value="NZ_JAENIM010000012.1"/>
</dbReference>
<organism evidence="2 3">
    <name type="scientific">Persicirhabdus sediminis</name>
    <dbReference type="NCBI Taxonomy" id="454144"/>
    <lineage>
        <taxon>Bacteria</taxon>
        <taxon>Pseudomonadati</taxon>
        <taxon>Verrucomicrobiota</taxon>
        <taxon>Verrucomicrobiia</taxon>
        <taxon>Verrucomicrobiales</taxon>
        <taxon>Verrucomicrobiaceae</taxon>
        <taxon>Persicirhabdus</taxon>
    </lineage>
</organism>
<comment type="caution">
    <text evidence="2">The sequence shown here is derived from an EMBL/GenBank/DDBJ whole genome shotgun (WGS) entry which is preliminary data.</text>
</comment>
<keyword evidence="3" id="KW-1185">Reference proteome</keyword>
<dbReference type="AlphaFoldDB" id="A0A8J7SHQ1"/>
<sequence length="298" mass="31660">MHPLSLKKIAILLTIFPTCAQAASTLSWTQDSAVTNAANGKFMENDAGKVINFGTVTVDNVTYDFEVILHSSTTLLNGPDDNSNATHNDESTTNNAFLINADGSADFHSALEDQNNGGTGTAGIILNFYVQGSYNVGAFNADDNNWAAGTGTAASLELGISSMNYQPSSSIKNLHNQEVYQVAGGTVSEVVEMNGDQIITSDEQNGPTVLSGFDFAFNNAHIITLAKEDPEYHINLTSSSSYTILRATTLTDGDYVGDNGNQSSIGFVAAVPASAIPEPSSIIILWCSSLVFLLRRNR</sequence>
<reference evidence="2" key="1">
    <citation type="submission" date="2021-01" db="EMBL/GenBank/DDBJ databases">
        <title>Modified the classification status of verrucomicrobia.</title>
        <authorList>
            <person name="Feng X."/>
        </authorList>
    </citation>
    <scope>NUCLEOTIDE SEQUENCE</scope>
    <source>
        <strain evidence="2">_KCTC 22039</strain>
    </source>
</reference>
<evidence type="ECO:0008006" key="4">
    <source>
        <dbReference type="Google" id="ProtNLM"/>
    </source>
</evidence>
<dbReference type="Proteomes" id="UP000624703">
    <property type="component" value="Unassembled WGS sequence"/>
</dbReference>
<evidence type="ECO:0000313" key="2">
    <source>
        <dbReference type="EMBL" id="MBK1790004.1"/>
    </source>
</evidence>
<feature type="signal peptide" evidence="1">
    <location>
        <begin position="1"/>
        <end position="22"/>
    </location>
</feature>
<gene>
    <name evidence="2" type="ORF">JIN82_02415</name>
</gene>
<keyword evidence="1" id="KW-0732">Signal</keyword>